<dbReference type="OrthoDB" id="8765545at2"/>
<comment type="caution">
    <text evidence="1">The sequence shown here is derived from an EMBL/GenBank/DDBJ whole genome shotgun (WGS) entry which is preliminary data.</text>
</comment>
<keyword evidence="2" id="KW-1185">Reference proteome</keyword>
<sequence length="50" mass="5729">MFRRRNFIRDCKTAIIELVANAWDAGATEVNIEWPESDGQKFSIADNVTE</sequence>
<dbReference type="EMBL" id="VOHS01000093">
    <property type="protein sequence ID" value="TWV88967.1"/>
    <property type="molecule type" value="Genomic_DNA"/>
</dbReference>
<dbReference type="SUPFAM" id="SSF55874">
    <property type="entry name" value="ATPase domain of HSP90 chaperone/DNA topoisomerase II/histidine kinase"/>
    <property type="match status" value="1"/>
</dbReference>
<dbReference type="Proteomes" id="UP000318815">
    <property type="component" value="Unassembled WGS sequence"/>
</dbReference>
<accession>A0A5C6LK69</accession>
<evidence type="ECO:0000313" key="1">
    <source>
        <dbReference type="EMBL" id="TWV88967.1"/>
    </source>
</evidence>
<proteinExistence type="predicted"/>
<organism evidence="1 2">
    <name type="scientific">Chitinophaga pinensis</name>
    <dbReference type="NCBI Taxonomy" id="79329"/>
    <lineage>
        <taxon>Bacteria</taxon>
        <taxon>Pseudomonadati</taxon>
        <taxon>Bacteroidota</taxon>
        <taxon>Chitinophagia</taxon>
        <taxon>Chitinophagales</taxon>
        <taxon>Chitinophagaceae</taxon>
        <taxon>Chitinophaga</taxon>
    </lineage>
</organism>
<evidence type="ECO:0008006" key="3">
    <source>
        <dbReference type="Google" id="ProtNLM"/>
    </source>
</evidence>
<dbReference type="AlphaFoldDB" id="A0A5C6LK69"/>
<dbReference type="InterPro" id="IPR036890">
    <property type="entry name" value="HATPase_C_sf"/>
</dbReference>
<protein>
    <recommendedName>
        <fullName evidence="3">ATP-binding protein</fullName>
    </recommendedName>
</protein>
<gene>
    <name evidence="1" type="ORF">FEF09_30205</name>
</gene>
<dbReference type="Gene3D" id="3.30.565.10">
    <property type="entry name" value="Histidine kinase-like ATPase, C-terminal domain"/>
    <property type="match status" value="1"/>
</dbReference>
<dbReference type="Pfam" id="PF13589">
    <property type="entry name" value="HATPase_c_3"/>
    <property type="match status" value="1"/>
</dbReference>
<evidence type="ECO:0000313" key="2">
    <source>
        <dbReference type="Proteomes" id="UP000318815"/>
    </source>
</evidence>
<reference evidence="1 2" key="1">
    <citation type="submission" date="2019-08" db="EMBL/GenBank/DDBJ databases">
        <title>Whole genome sequencing of chitin degrading bacteria Chitinophaga pinensis YS16.</title>
        <authorList>
            <person name="Singh R.P."/>
            <person name="Manchanda G."/>
            <person name="Maurya I.K."/>
            <person name="Joshi N.K."/>
            <person name="Srivastava A.K."/>
        </authorList>
    </citation>
    <scope>NUCLEOTIDE SEQUENCE [LARGE SCALE GENOMIC DNA]</scope>
    <source>
        <strain evidence="1 2">YS-16</strain>
    </source>
</reference>
<name>A0A5C6LK69_9BACT</name>